<dbReference type="InterPro" id="IPR000182">
    <property type="entry name" value="GNAT_dom"/>
</dbReference>
<organism evidence="2 3">
    <name type="scientific">Allobacillus saliphilus</name>
    <dbReference type="NCBI Taxonomy" id="2912308"/>
    <lineage>
        <taxon>Bacteria</taxon>
        <taxon>Bacillati</taxon>
        <taxon>Bacillota</taxon>
        <taxon>Bacilli</taxon>
        <taxon>Bacillales</taxon>
        <taxon>Bacillaceae</taxon>
        <taxon>Allobacillus</taxon>
    </lineage>
</organism>
<dbReference type="RefSeq" id="WP_212370837.1">
    <property type="nucleotide sequence ID" value="NZ_JAGSIE010000032.1"/>
</dbReference>
<evidence type="ECO:0000313" key="2">
    <source>
        <dbReference type="EMBL" id="MBR7554553.1"/>
    </source>
</evidence>
<dbReference type="Gene3D" id="3.40.630.30">
    <property type="match status" value="1"/>
</dbReference>
<feature type="domain" description="N-acetyltransferase" evidence="1">
    <location>
        <begin position="1"/>
        <end position="139"/>
    </location>
</feature>
<dbReference type="SUPFAM" id="SSF55729">
    <property type="entry name" value="Acyl-CoA N-acyltransferases (Nat)"/>
    <property type="match status" value="1"/>
</dbReference>
<gene>
    <name evidence="2" type="ORF">KC820_10365</name>
</gene>
<proteinExistence type="predicted"/>
<evidence type="ECO:0000313" key="3">
    <source>
        <dbReference type="Proteomes" id="UP000675431"/>
    </source>
</evidence>
<comment type="caution">
    <text evidence="2">The sequence shown here is derived from an EMBL/GenBank/DDBJ whole genome shotgun (WGS) entry which is preliminary data.</text>
</comment>
<dbReference type="Pfam" id="PF13508">
    <property type="entry name" value="Acetyltransf_7"/>
    <property type="match status" value="1"/>
</dbReference>
<dbReference type="PROSITE" id="PS51186">
    <property type="entry name" value="GNAT"/>
    <property type="match status" value="1"/>
</dbReference>
<dbReference type="AlphaFoldDB" id="A0A941CY34"/>
<dbReference type="Proteomes" id="UP000675431">
    <property type="component" value="Unassembled WGS sequence"/>
</dbReference>
<name>A0A941CY34_9BACI</name>
<dbReference type="InterPro" id="IPR016181">
    <property type="entry name" value="Acyl_CoA_acyltransferase"/>
</dbReference>
<reference evidence="2 3" key="1">
    <citation type="submission" date="2021-04" db="EMBL/GenBank/DDBJ databases">
        <title>Allobacillus sp. nov. SKP8-2 isolated from shrimp paste.</title>
        <authorList>
            <person name="Tanasupawat S."/>
            <person name="Yiamsombat S."/>
            <person name="Kanchanasin P."/>
            <person name="Kuncharoen N."/>
        </authorList>
    </citation>
    <scope>NUCLEOTIDE SEQUENCE [LARGE SCALE GENOMIC DNA]</scope>
    <source>
        <strain evidence="2 3">SKP8-2</strain>
    </source>
</reference>
<dbReference type="EMBL" id="JAGSIE010000032">
    <property type="protein sequence ID" value="MBR7554553.1"/>
    <property type="molecule type" value="Genomic_DNA"/>
</dbReference>
<evidence type="ECO:0000259" key="1">
    <source>
        <dbReference type="PROSITE" id="PS51186"/>
    </source>
</evidence>
<dbReference type="GO" id="GO:0016747">
    <property type="term" value="F:acyltransferase activity, transferring groups other than amino-acyl groups"/>
    <property type="evidence" value="ECO:0007669"/>
    <property type="project" value="InterPro"/>
</dbReference>
<keyword evidence="3" id="KW-1185">Reference proteome</keyword>
<sequence>MTWYEKLNEYFPIEEMKSKEHFEVLLDEKGNIYHKDESEDHVLMYAEYEQFIFVDYVYVSSKARGEGLGKQLIGQLKTKGKPIILEVEPVDYEDTDTAKRLRFYERENFQHAKTIGYEKKSIATKEVNPLEILFWSPIDEDEELIYEKMKKTYVDIHTYKDKEIYGESYQPVDQVFKRRKRETDIFEDANELQST</sequence>
<protein>
    <submittedName>
        <fullName evidence="2">GNAT family N-acetyltransferase</fullName>
    </submittedName>
</protein>
<accession>A0A941CY34</accession>